<dbReference type="CDD" id="cd00950">
    <property type="entry name" value="DHDPS"/>
    <property type="match status" value="1"/>
</dbReference>
<dbReference type="GO" id="GO:0008675">
    <property type="term" value="F:2-dehydro-3-deoxy-phosphogluconate aldolase activity"/>
    <property type="evidence" value="ECO:0007669"/>
    <property type="project" value="UniProtKB-ARBA"/>
</dbReference>
<dbReference type="Proteomes" id="UP000281431">
    <property type="component" value="Unassembled WGS sequence"/>
</dbReference>
<evidence type="ECO:0000256" key="12">
    <source>
        <dbReference type="PIRSR" id="PIRSR001365-1"/>
    </source>
</evidence>
<keyword evidence="4 11" id="KW-0963">Cytoplasm</keyword>
<keyword evidence="7 11" id="KW-0457">Lysine biosynthesis</keyword>
<comment type="caution">
    <text evidence="11">Was originally thought to be a dihydrodipicolinate synthase (DHDPS), catalyzing the condensation of (S)-aspartate-beta-semialdehyde [(S)-ASA] and pyruvate to dihydrodipicolinate (DHDP). However, it was shown in E.coli that the product of the enzymatic reaction is not dihydrodipicolinate but in fact (4S)-4-hydroxy-2,3,4,5-tetrahydro-(2S)-dipicolinic acid (HTPA), and that the consecutive dehydration reaction leading to DHDP is not spontaneous but catalyzed by DapB.</text>
</comment>
<comment type="pathway">
    <text evidence="2 11">Amino-acid biosynthesis; L-lysine biosynthesis via DAP pathway; (S)-tetrahydrodipicolinate from L-aspartate: step 3/4.</text>
</comment>
<keyword evidence="9 11" id="KW-0704">Schiff base</keyword>
<dbReference type="InterPro" id="IPR002220">
    <property type="entry name" value="DapA-like"/>
</dbReference>
<evidence type="ECO:0000256" key="14">
    <source>
        <dbReference type="SAM" id="MobiDB-lite"/>
    </source>
</evidence>
<feature type="binding site" evidence="11 13">
    <location>
        <position position="50"/>
    </location>
    <ligand>
        <name>pyruvate</name>
        <dbReference type="ChEBI" id="CHEBI:15361"/>
    </ligand>
</feature>
<dbReference type="Pfam" id="PF00701">
    <property type="entry name" value="DHDPS"/>
    <property type="match status" value="1"/>
</dbReference>
<proteinExistence type="inferred from homology"/>
<evidence type="ECO:0000313" key="15">
    <source>
        <dbReference type="EMBL" id="RQH00283.1"/>
    </source>
</evidence>
<dbReference type="GO" id="GO:0008840">
    <property type="term" value="F:4-hydroxy-tetrahydrodipicolinate synthase activity"/>
    <property type="evidence" value="ECO:0007669"/>
    <property type="project" value="UniProtKB-UniRule"/>
</dbReference>
<evidence type="ECO:0000256" key="9">
    <source>
        <dbReference type="ARBA" id="ARBA00023270"/>
    </source>
</evidence>
<comment type="catalytic activity">
    <reaction evidence="10 11">
        <text>L-aspartate 4-semialdehyde + pyruvate = (2S,4S)-4-hydroxy-2,3,4,5-tetrahydrodipicolinate + H2O + H(+)</text>
        <dbReference type="Rhea" id="RHEA:34171"/>
        <dbReference type="ChEBI" id="CHEBI:15361"/>
        <dbReference type="ChEBI" id="CHEBI:15377"/>
        <dbReference type="ChEBI" id="CHEBI:15378"/>
        <dbReference type="ChEBI" id="CHEBI:67139"/>
        <dbReference type="ChEBI" id="CHEBI:537519"/>
        <dbReference type="EC" id="4.3.3.7"/>
    </reaction>
</comment>
<accession>A0A3N6NLQ3</accession>
<dbReference type="Gene3D" id="3.20.20.70">
    <property type="entry name" value="Aldolase class I"/>
    <property type="match status" value="1"/>
</dbReference>
<dbReference type="PROSITE" id="PS00665">
    <property type="entry name" value="DHDPS_1"/>
    <property type="match status" value="1"/>
</dbReference>
<dbReference type="SUPFAM" id="SSF51569">
    <property type="entry name" value="Aldolase"/>
    <property type="match status" value="1"/>
</dbReference>
<dbReference type="GO" id="GO:0005737">
    <property type="term" value="C:cytoplasm"/>
    <property type="evidence" value="ECO:0007669"/>
    <property type="project" value="UniProtKB-SubCell"/>
</dbReference>
<dbReference type="NCBIfam" id="TIGR00674">
    <property type="entry name" value="dapA"/>
    <property type="match status" value="1"/>
</dbReference>
<evidence type="ECO:0000256" key="2">
    <source>
        <dbReference type="ARBA" id="ARBA00005120"/>
    </source>
</evidence>
<evidence type="ECO:0000256" key="4">
    <source>
        <dbReference type="ARBA" id="ARBA00022490"/>
    </source>
</evidence>
<feature type="compositionally biased region" description="Acidic residues" evidence="14">
    <location>
        <begin position="293"/>
        <end position="311"/>
    </location>
</feature>
<comment type="subcellular location">
    <subcellularLocation>
        <location evidence="11">Cytoplasm</location>
    </subcellularLocation>
</comment>
<dbReference type="InterPro" id="IPR020624">
    <property type="entry name" value="Schiff_base-form_aldolases_CS"/>
</dbReference>
<dbReference type="InterPro" id="IPR005263">
    <property type="entry name" value="DapA"/>
</dbReference>
<dbReference type="PANTHER" id="PTHR12128:SF66">
    <property type="entry name" value="4-HYDROXY-2-OXOGLUTARATE ALDOLASE, MITOCHONDRIAL"/>
    <property type="match status" value="1"/>
</dbReference>
<feature type="region of interest" description="Disordered" evidence="14">
    <location>
        <begin position="291"/>
        <end position="317"/>
    </location>
</feature>
<feature type="binding site" evidence="11 13">
    <location>
        <position position="208"/>
    </location>
    <ligand>
        <name>pyruvate</name>
        <dbReference type="ChEBI" id="CHEBI:15361"/>
    </ligand>
</feature>
<dbReference type="PRINTS" id="PR00146">
    <property type="entry name" value="DHPICSNTHASE"/>
</dbReference>
<keyword evidence="16" id="KW-1185">Reference proteome</keyword>
<dbReference type="GO" id="GO:0019877">
    <property type="term" value="P:diaminopimelate biosynthetic process"/>
    <property type="evidence" value="ECO:0007669"/>
    <property type="project" value="UniProtKB-UniRule"/>
</dbReference>
<evidence type="ECO:0000256" key="8">
    <source>
        <dbReference type="ARBA" id="ARBA00023239"/>
    </source>
</evidence>
<comment type="subunit">
    <text evidence="11">Homotetramer; dimer of dimers.</text>
</comment>
<evidence type="ECO:0000256" key="10">
    <source>
        <dbReference type="ARBA" id="ARBA00047836"/>
    </source>
</evidence>
<evidence type="ECO:0000256" key="1">
    <source>
        <dbReference type="ARBA" id="ARBA00003294"/>
    </source>
</evidence>
<dbReference type="OrthoDB" id="33636at2157"/>
<keyword evidence="6 11" id="KW-0220">Diaminopimelate biosynthesis</keyword>
<evidence type="ECO:0000256" key="11">
    <source>
        <dbReference type="HAMAP-Rule" id="MF_00418"/>
    </source>
</evidence>
<evidence type="ECO:0000256" key="13">
    <source>
        <dbReference type="PIRSR" id="PIRSR001365-2"/>
    </source>
</evidence>
<dbReference type="HAMAP" id="MF_00418">
    <property type="entry name" value="DapA"/>
    <property type="match status" value="1"/>
</dbReference>
<evidence type="ECO:0000256" key="5">
    <source>
        <dbReference type="ARBA" id="ARBA00022605"/>
    </source>
</evidence>
<organism evidence="15 16">
    <name type="scientific">Natrarchaeobius chitinivorans</name>
    <dbReference type="NCBI Taxonomy" id="1679083"/>
    <lineage>
        <taxon>Archaea</taxon>
        <taxon>Methanobacteriati</taxon>
        <taxon>Methanobacteriota</taxon>
        <taxon>Stenosarchaea group</taxon>
        <taxon>Halobacteria</taxon>
        <taxon>Halobacteriales</taxon>
        <taxon>Natrialbaceae</taxon>
        <taxon>Natrarchaeobius</taxon>
    </lineage>
</organism>
<comment type="function">
    <text evidence="1 11">Catalyzes the condensation of (S)-aspartate-beta-semialdehyde [(S)-ASA] and pyruvate to 4-hydroxy-tetrahydrodipicolinate (HTPA).</text>
</comment>
<comment type="similarity">
    <text evidence="11">Belongs to the DapA family.</text>
</comment>
<keyword evidence="8 11" id="KW-0456">Lyase</keyword>
<sequence length="317" mass="33622">MSTPLDLTGVFPAMCTPFDDDERIDFETLQTDAQRLEAAGVDGLVPVGSTGESATLTHDEHVRVVEAVIDAVDDVPVIAGTGSNNTREALELSERAADAGADGLLLISPYYNKPEQRGLVDHFRTIADAVDLPQIVYNVPSRTGRSIQPDTAVELADHENVAGYKAASGDLGLIGEIVERTAEKDFSVLSGDDALTVPVVSVGGAGTISVAANVEPERTCAMVGAALDGDYERARALHHELGPLFRQLFVETNPIPVKEAMAIRGYGPARLRPPLTRLSEEHRGDLEAILADLESEPATESEGSGADDGDATAERDR</sequence>
<dbReference type="PIRSF" id="PIRSF001365">
    <property type="entry name" value="DHDPS"/>
    <property type="match status" value="1"/>
</dbReference>
<dbReference type="PANTHER" id="PTHR12128">
    <property type="entry name" value="DIHYDRODIPICOLINATE SYNTHASE"/>
    <property type="match status" value="1"/>
</dbReference>
<dbReference type="GO" id="GO:0009089">
    <property type="term" value="P:lysine biosynthetic process via diaminopimelate"/>
    <property type="evidence" value="ECO:0007669"/>
    <property type="project" value="UniProtKB-UniRule"/>
</dbReference>
<dbReference type="InterPro" id="IPR013785">
    <property type="entry name" value="Aldolase_TIM"/>
</dbReference>
<dbReference type="EMBL" id="REFZ01000006">
    <property type="protein sequence ID" value="RQH00283.1"/>
    <property type="molecule type" value="Genomic_DNA"/>
</dbReference>
<evidence type="ECO:0000256" key="7">
    <source>
        <dbReference type="ARBA" id="ARBA00023154"/>
    </source>
</evidence>
<evidence type="ECO:0000256" key="6">
    <source>
        <dbReference type="ARBA" id="ARBA00022915"/>
    </source>
</evidence>
<feature type="site" description="Part of a proton relay during catalysis" evidence="11">
    <location>
        <position position="111"/>
    </location>
</feature>
<dbReference type="EC" id="4.3.3.7" evidence="3 11"/>
<reference evidence="15 16" key="1">
    <citation type="submission" date="2018-10" db="EMBL/GenBank/DDBJ databases">
        <title>Natrarchaeobius chitinivorans gen. nov., sp. nov., and Natrarchaeobius haloalkaliphilus sp. nov., alkaliphilic, chitin-utilizing haloarchaea from hypersaline alkaline lakes.</title>
        <authorList>
            <person name="Sorokin D.Y."/>
            <person name="Elcheninov A.G."/>
            <person name="Kostrikina N.A."/>
            <person name="Bale N.J."/>
            <person name="Sinninghe Damste J.S."/>
            <person name="Khijniak T.V."/>
            <person name="Kublanov I.V."/>
            <person name="Toshchakov S.V."/>
        </authorList>
    </citation>
    <scope>NUCLEOTIDE SEQUENCE [LARGE SCALE GENOMIC DNA]</scope>
    <source>
        <strain evidence="15 16">AArcht7</strain>
    </source>
</reference>
<dbReference type="AlphaFoldDB" id="A0A3N6NLQ3"/>
<dbReference type="UniPathway" id="UPA00034">
    <property type="reaction ID" value="UER00017"/>
</dbReference>
<feature type="active site" description="Proton donor/acceptor" evidence="11 12">
    <location>
        <position position="137"/>
    </location>
</feature>
<comment type="caution">
    <text evidence="15">The sequence shown here is derived from an EMBL/GenBank/DDBJ whole genome shotgun (WGS) entry which is preliminary data.</text>
</comment>
<feature type="active site" description="Schiff-base intermediate with substrate" evidence="11 12">
    <location>
        <position position="165"/>
    </location>
</feature>
<feature type="site" description="Part of a proton relay during catalysis" evidence="11">
    <location>
        <position position="49"/>
    </location>
</feature>
<evidence type="ECO:0000313" key="16">
    <source>
        <dbReference type="Proteomes" id="UP000281431"/>
    </source>
</evidence>
<name>A0A3N6NLQ3_NATCH</name>
<dbReference type="SMART" id="SM01130">
    <property type="entry name" value="DHDPS"/>
    <property type="match status" value="1"/>
</dbReference>
<protein>
    <recommendedName>
        <fullName evidence="3 11">4-hydroxy-tetrahydrodipicolinate synthase</fullName>
        <shortName evidence="11">HTPA synthase</shortName>
        <ecNumber evidence="3 11">4.3.3.7</ecNumber>
    </recommendedName>
</protein>
<keyword evidence="5 11" id="KW-0028">Amino-acid biosynthesis</keyword>
<evidence type="ECO:0000256" key="3">
    <source>
        <dbReference type="ARBA" id="ARBA00012086"/>
    </source>
</evidence>
<gene>
    <name evidence="11" type="primary">dapA</name>
    <name evidence="15" type="ORF">EA472_10475</name>
</gene>